<evidence type="ECO:0000259" key="1">
    <source>
        <dbReference type="Pfam" id="PF05050"/>
    </source>
</evidence>
<evidence type="ECO:0000313" key="3">
    <source>
        <dbReference type="Proteomes" id="UP000604046"/>
    </source>
</evidence>
<dbReference type="PANTHER" id="PTHR34009">
    <property type="entry name" value="PROTEIN STAR"/>
    <property type="match status" value="1"/>
</dbReference>
<dbReference type="NCBIfam" id="TIGR01444">
    <property type="entry name" value="fkbM_fam"/>
    <property type="match status" value="1"/>
</dbReference>
<dbReference type="GO" id="GO:0016197">
    <property type="term" value="P:endosomal transport"/>
    <property type="evidence" value="ECO:0007669"/>
    <property type="project" value="TreeGrafter"/>
</dbReference>
<dbReference type="InterPro" id="IPR006342">
    <property type="entry name" value="FkbM_mtfrase"/>
</dbReference>
<evidence type="ECO:0000313" key="2">
    <source>
        <dbReference type="EMBL" id="CAE7200422.1"/>
    </source>
</evidence>
<comment type="caution">
    <text evidence="2">The sequence shown here is derived from an EMBL/GenBank/DDBJ whole genome shotgun (WGS) entry which is preliminary data.</text>
</comment>
<feature type="domain" description="Methyltransferase FkbM" evidence="1">
    <location>
        <begin position="73"/>
        <end position="239"/>
    </location>
</feature>
<dbReference type="GO" id="GO:0005794">
    <property type="term" value="C:Golgi apparatus"/>
    <property type="evidence" value="ECO:0007669"/>
    <property type="project" value="TreeGrafter"/>
</dbReference>
<dbReference type="GO" id="GO:0005886">
    <property type="term" value="C:plasma membrane"/>
    <property type="evidence" value="ECO:0007669"/>
    <property type="project" value="TreeGrafter"/>
</dbReference>
<protein>
    <submittedName>
        <fullName evidence="2">S protein</fullName>
    </submittedName>
</protein>
<dbReference type="EMBL" id="CAJNDS010000386">
    <property type="protein sequence ID" value="CAE7200422.1"/>
    <property type="molecule type" value="Genomic_DNA"/>
</dbReference>
<dbReference type="GO" id="GO:0031902">
    <property type="term" value="C:late endosome membrane"/>
    <property type="evidence" value="ECO:0007669"/>
    <property type="project" value="TreeGrafter"/>
</dbReference>
<dbReference type="OrthoDB" id="2154188at2759"/>
<dbReference type="GO" id="GO:0006888">
    <property type="term" value="P:endoplasmic reticulum to Golgi vesicle-mediated transport"/>
    <property type="evidence" value="ECO:0007669"/>
    <property type="project" value="TreeGrafter"/>
</dbReference>
<dbReference type="AlphaFoldDB" id="A0A812JE53"/>
<reference evidence="2" key="1">
    <citation type="submission" date="2021-02" db="EMBL/GenBank/DDBJ databases">
        <authorList>
            <person name="Dougan E. K."/>
            <person name="Rhodes N."/>
            <person name="Thang M."/>
            <person name="Chan C."/>
        </authorList>
    </citation>
    <scope>NUCLEOTIDE SEQUENCE</scope>
</reference>
<dbReference type="Pfam" id="PF05050">
    <property type="entry name" value="Methyltransf_21"/>
    <property type="match status" value="1"/>
</dbReference>
<dbReference type="GO" id="GO:0005789">
    <property type="term" value="C:endoplasmic reticulum membrane"/>
    <property type="evidence" value="ECO:0007669"/>
    <property type="project" value="TreeGrafter"/>
</dbReference>
<accession>A0A812JE53</accession>
<name>A0A812JE53_9DINO</name>
<dbReference type="SUPFAM" id="SSF53335">
    <property type="entry name" value="S-adenosyl-L-methionine-dependent methyltransferases"/>
    <property type="match status" value="1"/>
</dbReference>
<dbReference type="PANTHER" id="PTHR34009:SF2">
    <property type="entry name" value="PROTEIN STAR"/>
    <property type="match status" value="1"/>
</dbReference>
<keyword evidence="3" id="KW-1185">Reference proteome</keyword>
<dbReference type="Proteomes" id="UP000604046">
    <property type="component" value="Unassembled WGS sequence"/>
</dbReference>
<gene>
    <name evidence="2" type="primary">S</name>
    <name evidence="2" type="ORF">SNAT2548_LOCUS5951</name>
</gene>
<organism evidence="2 3">
    <name type="scientific">Symbiodinium natans</name>
    <dbReference type="NCBI Taxonomy" id="878477"/>
    <lineage>
        <taxon>Eukaryota</taxon>
        <taxon>Sar</taxon>
        <taxon>Alveolata</taxon>
        <taxon>Dinophyceae</taxon>
        <taxon>Suessiales</taxon>
        <taxon>Symbiodiniaceae</taxon>
        <taxon>Symbiodinium</taxon>
    </lineage>
</organism>
<dbReference type="Gene3D" id="3.40.50.150">
    <property type="entry name" value="Vaccinia Virus protein VP39"/>
    <property type="match status" value="1"/>
</dbReference>
<dbReference type="InterPro" id="IPR029063">
    <property type="entry name" value="SAM-dependent_MTases_sf"/>
</dbReference>
<dbReference type="InterPro" id="IPR053202">
    <property type="entry name" value="EGF_Rcpt_Signaling_Reg"/>
</dbReference>
<sequence length="262" mass="29830">MYKEACCRDKSAWNTMRCGMPDFSYITFEKCCQGSEFYNAAEKCLFSQSQHGEENAIVETFSWQEKRGGVYVEIGAFDGITYSNTLRLHSCLGWTGILVEGSPRNYALLRQNSAVARPTNAVAHYGAVCAPPQTHVTFIVNQDGAMDADVQHMSQEVKNHYNETFFGHVESIPCKPMSSYLHVKHIDFFSLDVEGSELEVLLTIDFTEVTVEVFMIEFHKFDPTKSWKIRNLLKSLGYVECQHKLDINYLFVRKHGPYAGKC</sequence>
<proteinExistence type="predicted"/>